<dbReference type="PANTHER" id="PTHR22642:SF2">
    <property type="entry name" value="PROTEIN LONG AFTER FAR-RED 3"/>
    <property type="match status" value="1"/>
</dbReference>
<dbReference type="Gene3D" id="2.30.40.10">
    <property type="entry name" value="Urease, subunit C, domain 1"/>
    <property type="match status" value="1"/>
</dbReference>
<keyword evidence="2" id="KW-0472">Membrane</keyword>
<protein>
    <submittedName>
        <fullName evidence="4">Amidohydrolase</fullName>
    </submittedName>
</protein>
<dbReference type="InterPro" id="IPR013108">
    <property type="entry name" value="Amidohydro_3"/>
</dbReference>
<dbReference type="Gene3D" id="3.20.20.140">
    <property type="entry name" value="Metal-dependent hydrolases"/>
    <property type="match status" value="1"/>
</dbReference>
<dbReference type="InterPro" id="IPR033932">
    <property type="entry name" value="YtcJ-like"/>
</dbReference>
<organism evidence="4 5">
    <name type="scientific">Sphingobium algorifonticola</name>
    <dbReference type="NCBI Taxonomy" id="2008318"/>
    <lineage>
        <taxon>Bacteria</taxon>
        <taxon>Pseudomonadati</taxon>
        <taxon>Pseudomonadota</taxon>
        <taxon>Alphaproteobacteria</taxon>
        <taxon>Sphingomonadales</taxon>
        <taxon>Sphingomonadaceae</taxon>
        <taxon>Sphingobium</taxon>
    </lineage>
</organism>
<evidence type="ECO:0000256" key="1">
    <source>
        <dbReference type="SAM" id="MobiDB-lite"/>
    </source>
</evidence>
<dbReference type="AlphaFoldDB" id="A0A437J7R6"/>
<dbReference type="GO" id="GO:0016810">
    <property type="term" value="F:hydrolase activity, acting on carbon-nitrogen (but not peptide) bonds"/>
    <property type="evidence" value="ECO:0007669"/>
    <property type="project" value="InterPro"/>
</dbReference>
<gene>
    <name evidence="4" type="ORF">ENE74_11345</name>
</gene>
<evidence type="ECO:0000256" key="2">
    <source>
        <dbReference type="SAM" id="Phobius"/>
    </source>
</evidence>
<feature type="compositionally biased region" description="Polar residues" evidence="1">
    <location>
        <begin position="21"/>
        <end position="31"/>
    </location>
</feature>
<dbReference type="Gene3D" id="3.10.310.70">
    <property type="match status" value="1"/>
</dbReference>
<dbReference type="CDD" id="cd01300">
    <property type="entry name" value="YtcJ_like"/>
    <property type="match status" value="1"/>
</dbReference>
<dbReference type="Proteomes" id="UP000282977">
    <property type="component" value="Unassembled WGS sequence"/>
</dbReference>
<keyword evidence="5" id="KW-1185">Reference proteome</keyword>
<dbReference type="OrthoDB" id="9811399at2"/>
<comment type="caution">
    <text evidence="4">The sequence shown here is derived from an EMBL/GenBank/DDBJ whole genome shotgun (WGS) entry which is preliminary data.</text>
</comment>
<dbReference type="SUPFAM" id="SSF51338">
    <property type="entry name" value="Composite domain of metallo-dependent hydrolases"/>
    <property type="match status" value="1"/>
</dbReference>
<dbReference type="InterPro" id="IPR011059">
    <property type="entry name" value="Metal-dep_hydrolase_composite"/>
</dbReference>
<evidence type="ECO:0000313" key="4">
    <source>
        <dbReference type="EMBL" id="RVT41036.1"/>
    </source>
</evidence>
<proteinExistence type="predicted"/>
<dbReference type="InterPro" id="IPR032466">
    <property type="entry name" value="Metal_Hydrolase"/>
</dbReference>
<sequence>MTRIRTSVVRQNLLQLPSALNSQESAITAPTNPDVRQADEERDDRRRFHPKWHVLAALLLSGLAAPAFASGLVDDVNGIALDDKGKLLSFNGLVISDDGKVEKLLQPKDKRPERPTFRLDGKGRTLIPGMIDGHGHVMGLGLALLTLDLSDTRSLAEAQAKIRAYASENAGRKWIIGTGWNQELWGLGRFPTAAELDAAVADIPVWLERVDGHAGWANSAAMQAAGITAATKAPPGGRIESAGGKPSGVFVDAAKALIERVVPPPAPKDRDLAFAKAQDKLLSLGITAIADMGTTMDDWQTFRRSGDRGVLRVRIMAYAAGIDQMVAIAGPEPTPWLYDDRLRLTGVKLYLDGALGSRGAWLKADYSDAPGQRGLPLTGSTQLRNQMSRAAMDNFQVAIHAIGDQANAEVLDAIEELSGTYRGDRRWRIEHAQIVDPVDLPRFATHGTIASMQPVHEASDWRMALARMGEARLQGAYAWRTMLDNKVPLAFGSDVPVESANPFPGLAVAMTREDAKGEPFGGWMPQQRIRLEEALAAFTRGAAYAGFAEQRFGALAPGQQADFLLIDRDITLARPTEIRETQVLETWVGGQRAYVRR</sequence>
<feature type="domain" description="Amidohydrolase 3" evidence="3">
    <location>
        <begin position="120"/>
        <end position="594"/>
    </location>
</feature>
<name>A0A437J7R6_9SPHN</name>
<dbReference type="PANTHER" id="PTHR22642">
    <property type="entry name" value="IMIDAZOLONEPROPIONASE"/>
    <property type="match status" value="1"/>
</dbReference>
<evidence type="ECO:0000313" key="5">
    <source>
        <dbReference type="Proteomes" id="UP000282977"/>
    </source>
</evidence>
<keyword evidence="4" id="KW-0378">Hydrolase</keyword>
<evidence type="ECO:0000259" key="3">
    <source>
        <dbReference type="Pfam" id="PF07969"/>
    </source>
</evidence>
<keyword evidence="2" id="KW-0812">Transmembrane</keyword>
<keyword evidence="2" id="KW-1133">Transmembrane helix</keyword>
<dbReference type="SUPFAM" id="SSF51556">
    <property type="entry name" value="Metallo-dependent hydrolases"/>
    <property type="match status" value="1"/>
</dbReference>
<accession>A0A437J7R6</accession>
<reference evidence="4 5" key="1">
    <citation type="submission" date="2019-01" db="EMBL/GenBank/DDBJ databases">
        <authorList>
            <person name="Chen W.-M."/>
        </authorList>
    </citation>
    <scope>NUCLEOTIDE SEQUENCE [LARGE SCALE GENOMIC DNA]</scope>
    <source>
        <strain evidence="4 5">TLA-22</strain>
    </source>
</reference>
<dbReference type="Pfam" id="PF07969">
    <property type="entry name" value="Amidohydro_3"/>
    <property type="match status" value="1"/>
</dbReference>
<feature type="transmembrane region" description="Helical" evidence="2">
    <location>
        <begin position="52"/>
        <end position="73"/>
    </location>
</feature>
<feature type="region of interest" description="Disordered" evidence="1">
    <location>
        <begin position="21"/>
        <end position="44"/>
    </location>
</feature>
<dbReference type="EMBL" id="RZUL01000003">
    <property type="protein sequence ID" value="RVT41036.1"/>
    <property type="molecule type" value="Genomic_DNA"/>
</dbReference>